<evidence type="ECO:0000313" key="3">
    <source>
        <dbReference type="Proteomes" id="UP000218891"/>
    </source>
</evidence>
<name>A0ABN5DKV5_9RHOB</name>
<reference evidence="2 3" key="4">
    <citation type="journal article" date="2018" name="Environ. Microbiol. Rep.">
        <title>Phylogenetic distribution of roseobacticides in the Roseobacter group and their effect on microalgae.</title>
        <authorList>
            <person name="Sonnenschein E.C."/>
            <person name="Phippen C.B."/>
            <person name="Bentzon-Tilia M."/>
            <person name="Rasmussen S.A."/>
            <person name="Nielsen K.F."/>
            <person name="Gram L."/>
        </authorList>
    </citation>
    <scope>NUCLEOTIDE SEQUENCE [LARGE SCALE GENOMIC DNA]</scope>
    <source>
        <strain evidence="2 3">P36</strain>
    </source>
</reference>
<feature type="region of interest" description="Disordered" evidence="1">
    <location>
        <begin position="132"/>
        <end position="153"/>
    </location>
</feature>
<reference evidence="2 3" key="3">
    <citation type="journal article" date="2017" name="Int. J. Syst. Evol. Microbiol.">
        <title>Adaptation of Surface-Associated Bacteria to the Open Ocean: A Genomically Distinct Subpopulation of Phaeobacter gallaeciensis Colonizes Pacific Mesozooplankton.</title>
        <authorList>
            <person name="Freese H.M."/>
            <person name="Methner A."/>
            <person name="Overmann J."/>
        </authorList>
    </citation>
    <scope>NUCLEOTIDE SEQUENCE [LARGE SCALE GENOMIC DNA]</scope>
    <source>
        <strain evidence="2 3">P36</strain>
    </source>
</reference>
<organism evidence="2 3">
    <name type="scientific">Phaeobacter piscinae</name>
    <dbReference type="NCBI Taxonomy" id="1580596"/>
    <lineage>
        <taxon>Bacteria</taxon>
        <taxon>Pseudomonadati</taxon>
        <taxon>Pseudomonadota</taxon>
        <taxon>Alphaproteobacteria</taxon>
        <taxon>Rhodobacterales</taxon>
        <taxon>Roseobacteraceae</taxon>
        <taxon>Phaeobacter</taxon>
    </lineage>
</organism>
<proteinExistence type="predicted"/>
<accession>A0ABN5DKV5</accession>
<sequence length="199" mass="21087">MKASFDMPIASLGPAFRADEEKGNLLDGGVFSIFGEQPVGRNGPFGITARTSCFQNVTGLQVTQSNCVGWAEGDFFIGHGEGHKVNKTHRQCNAFVLGKSLRFAAGPCSRLQPAGRLPPGAALPCSRCGRERRALSPRSQRPPRRNLAQGRASPPMRVTITFCGAALTHKALSPVFGVFARACFGAGSASQGRRSARTG</sequence>
<reference evidence="2 3" key="1">
    <citation type="journal article" date="2017" name="Front. Microbiol.">
        <title>Phaeobacter piscinae sp. nov., a species of the Roseobacter group and potential aquaculture probiont.</title>
        <authorList>
            <person name="Sonnenschein E.C."/>
            <person name="Phippen C.B.W."/>
            <person name="Nielsen K.F."/>
            <person name="Mateiu R.V."/>
            <person name="Melchiorsen J."/>
            <person name="Gram L."/>
            <person name="Overmann J."/>
            <person name="Freese H.M."/>
        </authorList>
    </citation>
    <scope>NUCLEOTIDE SEQUENCE [LARGE SCALE GENOMIC DNA]</scope>
    <source>
        <strain evidence="2 3">P36</strain>
    </source>
</reference>
<protein>
    <submittedName>
        <fullName evidence="2">Uncharacterized protein</fullName>
    </submittedName>
</protein>
<dbReference type="Proteomes" id="UP000218891">
    <property type="component" value="Plasmid pP36_f"/>
</dbReference>
<evidence type="ECO:0000256" key="1">
    <source>
        <dbReference type="SAM" id="MobiDB-lite"/>
    </source>
</evidence>
<evidence type="ECO:0000313" key="2">
    <source>
        <dbReference type="EMBL" id="ATG38102.1"/>
    </source>
</evidence>
<gene>
    <name evidence="2" type="ORF">PhaeoP36_04027</name>
</gene>
<keyword evidence="3" id="KW-1185">Reference proteome</keyword>
<reference evidence="2 3" key="2">
    <citation type="journal article" date="2017" name="Genome Biol. Evol.">
        <title>Trajectories and Drivers of Genome Evolution in Surface-Associated Marine Phaeobacter.</title>
        <authorList>
            <person name="Freese H.M."/>
            <person name="Sikorski J."/>
            <person name="Bunk B."/>
            <person name="Scheuner C."/>
            <person name="Meier-Kolthoff J.P."/>
            <person name="Sproer C."/>
            <person name="Gram L."/>
            <person name="Overmann J."/>
        </authorList>
    </citation>
    <scope>NUCLEOTIDE SEQUENCE [LARGE SCALE GENOMIC DNA]</scope>
    <source>
        <strain evidence="2 3">P36</strain>
    </source>
</reference>
<geneLocation type="plasmid" evidence="2 3">
    <name>pP36_f</name>
</geneLocation>
<keyword evidence="2" id="KW-0614">Plasmid</keyword>
<dbReference type="EMBL" id="CP010649">
    <property type="protein sequence ID" value="ATG38102.1"/>
    <property type="molecule type" value="Genomic_DNA"/>
</dbReference>